<name>A0A1G4Y1R0_9ACTN</name>
<dbReference type="EMBL" id="FMUH01000002">
    <property type="protein sequence ID" value="SCX47404.1"/>
    <property type="molecule type" value="Genomic_DNA"/>
</dbReference>
<feature type="transmembrane region" description="Helical" evidence="8">
    <location>
        <begin position="217"/>
        <end position="236"/>
    </location>
</feature>
<dbReference type="Proteomes" id="UP000198981">
    <property type="component" value="Unassembled WGS sequence"/>
</dbReference>
<evidence type="ECO:0000256" key="6">
    <source>
        <dbReference type="ARBA" id="ARBA00023136"/>
    </source>
</evidence>
<keyword evidence="3" id="KW-1003">Cell membrane</keyword>
<dbReference type="Pfam" id="PF07690">
    <property type="entry name" value="MFS_1"/>
    <property type="match status" value="1"/>
</dbReference>
<dbReference type="SUPFAM" id="SSF103473">
    <property type="entry name" value="MFS general substrate transporter"/>
    <property type="match status" value="1"/>
</dbReference>
<reference evidence="11" key="1">
    <citation type="submission" date="2016-10" db="EMBL/GenBank/DDBJ databases">
        <authorList>
            <person name="Varghese N."/>
            <person name="Submissions S."/>
        </authorList>
    </citation>
    <scope>NUCLEOTIDE SEQUENCE [LARGE SCALE GENOMIC DNA]</scope>
    <source>
        <strain evidence="11">DSM 45722</strain>
    </source>
</reference>
<keyword evidence="11" id="KW-1185">Reference proteome</keyword>
<keyword evidence="2" id="KW-0813">Transport</keyword>
<sequence>MMERGTVSTTAAPTPARAPQPPRAGRRQWAGLAALMLPVLLVAVDGTVLTFAVPSIAAALTPSSAGLLWAVDVYPLVLAGLLVTAGSLGDRFGRRRLLLVGATGFGAASVLAAFAPSIGWLIAARALQGVFGAALMPSTLSLLRNLFLDPQQRRLAIAIWAAGFSGGAALGPVVGGFLLERFWWGSVFLINVPVLALLLIAGALVLPESKAPQPGPLDVVSVVLSLAAMLPLVYAIKKLAGGGVTPLSVGAAVVGLVAGTVFVRRQLRRPAPLLDLSLFRSRVVRAAISANLLSIAAFGGLLLIASQYLQLVLGLSPMEAGLVLVPGLAAAVVAGLLAVPLSRRVPVRALVVVGLLLGAAGFALATQLGTGTAVSTVVLAFVLVAAGAGLAETLTNDAILTAAPAERAGQASAVSETAYEMGAGLGIAVFGSVLGAVYATRLALPAGLDAADAGAADTLGGALDVAGRLPADAAAALADSARSAFAVATDTSALIGLGVMLLAAAVVAAVWRAPRS</sequence>
<comment type="subcellular location">
    <subcellularLocation>
        <location evidence="1">Cell membrane</location>
        <topology evidence="1">Multi-pass membrane protein</topology>
    </subcellularLocation>
</comment>
<feature type="transmembrane region" description="Helical" evidence="8">
    <location>
        <begin position="346"/>
        <end position="365"/>
    </location>
</feature>
<feature type="transmembrane region" description="Helical" evidence="8">
    <location>
        <begin position="32"/>
        <end position="60"/>
    </location>
</feature>
<evidence type="ECO:0000256" key="1">
    <source>
        <dbReference type="ARBA" id="ARBA00004651"/>
    </source>
</evidence>
<proteinExistence type="predicted"/>
<keyword evidence="6 8" id="KW-0472">Membrane</keyword>
<feature type="transmembrane region" description="Helical" evidence="8">
    <location>
        <begin position="242"/>
        <end position="263"/>
    </location>
</feature>
<feature type="transmembrane region" description="Helical" evidence="8">
    <location>
        <begin position="97"/>
        <end position="116"/>
    </location>
</feature>
<evidence type="ECO:0000256" key="4">
    <source>
        <dbReference type="ARBA" id="ARBA00022692"/>
    </source>
</evidence>
<accession>A0A1G4Y1R0</accession>
<feature type="transmembrane region" description="Helical" evidence="8">
    <location>
        <begin position="122"/>
        <end position="143"/>
    </location>
</feature>
<feature type="transmembrane region" description="Helical" evidence="8">
    <location>
        <begin position="183"/>
        <end position="205"/>
    </location>
</feature>
<dbReference type="GO" id="GO:0005886">
    <property type="term" value="C:plasma membrane"/>
    <property type="evidence" value="ECO:0007669"/>
    <property type="project" value="UniProtKB-SubCell"/>
</dbReference>
<evidence type="ECO:0000256" key="2">
    <source>
        <dbReference type="ARBA" id="ARBA00022448"/>
    </source>
</evidence>
<feature type="transmembrane region" description="Helical" evidence="8">
    <location>
        <begin position="155"/>
        <end position="177"/>
    </location>
</feature>
<evidence type="ECO:0000256" key="7">
    <source>
        <dbReference type="SAM" id="MobiDB-lite"/>
    </source>
</evidence>
<gene>
    <name evidence="10" type="ORF">SAMN03159343_1994</name>
</gene>
<dbReference type="GO" id="GO:0022857">
    <property type="term" value="F:transmembrane transporter activity"/>
    <property type="evidence" value="ECO:0007669"/>
    <property type="project" value="InterPro"/>
</dbReference>
<keyword evidence="4 8" id="KW-0812">Transmembrane</keyword>
<evidence type="ECO:0000313" key="11">
    <source>
        <dbReference type="Proteomes" id="UP000198981"/>
    </source>
</evidence>
<evidence type="ECO:0000313" key="10">
    <source>
        <dbReference type="EMBL" id="SCX47404.1"/>
    </source>
</evidence>
<feature type="transmembrane region" description="Helical" evidence="8">
    <location>
        <begin position="283"/>
        <end position="308"/>
    </location>
</feature>
<feature type="domain" description="Major facilitator superfamily (MFS) profile" evidence="9">
    <location>
        <begin position="31"/>
        <end position="516"/>
    </location>
</feature>
<feature type="transmembrane region" description="Helical" evidence="8">
    <location>
        <begin position="320"/>
        <end position="339"/>
    </location>
</feature>
<protein>
    <submittedName>
        <fullName evidence="10">MFS transporter, DHA2 family, multidrug resistance protein</fullName>
    </submittedName>
</protein>
<evidence type="ECO:0000259" key="9">
    <source>
        <dbReference type="PROSITE" id="PS50850"/>
    </source>
</evidence>
<evidence type="ECO:0000256" key="8">
    <source>
        <dbReference type="SAM" id="Phobius"/>
    </source>
</evidence>
<evidence type="ECO:0000256" key="3">
    <source>
        <dbReference type="ARBA" id="ARBA00022475"/>
    </source>
</evidence>
<dbReference type="AlphaFoldDB" id="A0A1G4Y1R0"/>
<dbReference type="PANTHER" id="PTHR42718:SF47">
    <property type="entry name" value="METHYL VIOLOGEN RESISTANCE PROTEIN SMVA"/>
    <property type="match status" value="1"/>
</dbReference>
<dbReference type="InterPro" id="IPR020846">
    <property type="entry name" value="MFS_dom"/>
</dbReference>
<dbReference type="CDD" id="cd17321">
    <property type="entry name" value="MFS_MMR_MDR_like"/>
    <property type="match status" value="1"/>
</dbReference>
<feature type="transmembrane region" description="Helical" evidence="8">
    <location>
        <begin position="66"/>
        <end position="85"/>
    </location>
</feature>
<feature type="transmembrane region" description="Helical" evidence="8">
    <location>
        <begin position="417"/>
        <end position="439"/>
    </location>
</feature>
<dbReference type="PROSITE" id="PS50850">
    <property type="entry name" value="MFS"/>
    <property type="match status" value="1"/>
</dbReference>
<organism evidence="10 11">
    <name type="scientific">Klenkia marina</name>
    <dbReference type="NCBI Taxonomy" id="1960309"/>
    <lineage>
        <taxon>Bacteria</taxon>
        <taxon>Bacillati</taxon>
        <taxon>Actinomycetota</taxon>
        <taxon>Actinomycetes</taxon>
        <taxon>Geodermatophilales</taxon>
        <taxon>Geodermatophilaceae</taxon>
        <taxon>Klenkia</taxon>
    </lineage>
</organism>
<dbReference type="Gene3D" id="1.20.1720.10">
    <property type="entry name" value="Multidrug resistance protein D"/>
    <property type="match status" value="1"/>
</dbReference>
<feature type="transmembrane region" description="Helical" evidence="8">
    <location>
        <begin position="493"/>
        <end position="511"/>
    </location>
</feature>
<evidence type="ECO:0000256" key="5">
    <source>
        <dbReference type="ARBA" id="ARBA00022989"/>
    </source>
</evidence>
<dbReference type="InterPro" id="IPR036259">
    <property type="entry name" value="MFS_trans_sf"/>
</dbReference>
<feature type="transmembrane region" description="Helical" evidence="8">
    <location>
        <begin position="371"/>
        <end position="391"/>
    </location>
</feature>
<feature type="region of interest" description="Disordered" evidence="7">
    <location>
        <begin position="1"/>
        <end position="24"/>
    </location>
</feature>
<dbReference type="InterPro" id="IPR011701">
    <property type="entry name" value="MFS"/>
</dbReference>
<dbReference type="STRING" id="1960309.SAMN03159343_1994"/>
<dbReference type="Gene3D" id="1.20.1250.20">
    <property type="entry name" value="MFS general substrate transporter like domains"/>
    <property type="match status" value="1"/>
</dbReference>
<keyword evidence="5 8" id="KW-1133">Transmembrane helix</keyword>
<dbReference type="PANTHER" id="PTHR42718">
    <property type="entry name" value="MAJOR FACILITATOR SUPERFAMILY MULTIDRUG TRANSPORTER MFSC"/>
    <property type="match status" value="1"/>
</dbReference>